<proteinExistence type="predicted"/>
<dbReference type="EMBL" id="JACHJC010000001">
    <property type="protein sequence ID" value="MBB5110540.1"/>
    <property type="molecule type" value="Genomic_DNA"/>
</dbReference>
<gene>
    <name evidence="2" type="ORF">FHU28_000379</name>
</gene>
<protein>
    <submittedName>
        <fullName evidence="2">Uncharacterized protein</fullName>
    </submittedName>
</protein>
<evidence type="ECO:0000313" key="2">
    <source>
        <dbReference type="EMBL" id="MBB5110540.1"/>
    </source>
</evidence>
<reference evidence="2 3" key="1">
    <citation type="submission" date="2020-08" db="EMBL/GenBank/DDBJ databases">
        <title>Sequencing the genomes of 1000 actinobacteria strains.</title>
        <authorList>
            <person name="Klenk H.-P."/>
        </authorList>
    </citation>
    <scope>NUCLEOTIDE SEQUENCE [LARGE SCALE GENOMIC DNA]</scope>
    <source>
        <strain evidence="2 3">DSM 43036</strain>
    </source>
</reference>
<sequence>MTNPEDDQYQADSFHPMPTIPKQHETRQATAADEVAERRLTIAQAQDEKGVEVV</sequence>
<accession>A0ABR6M7D0</accession>
<evidence type="ECO:0000313" key="3">
    <source>
        <dbReference type="Proteomes" id="UP000618986"/>
    </source>
</evidence>
<comment type="caution">
    <text evidence="2">The sequence shown here is derived from an EMBL/GenBank/DDBJ whole genome shotgun (WGS) entry which is preliminary data.</text>
</comment>
<dbReference type="Proteomes" id="UP000618986">
    <property type="component" value="Unassembled WGS sequence"/>
</dbReference>
<evidence type="ECO:0000256" key="1">
    <source>
        <dbReference type="SAM" id="MobiDB-lite"/>
    </source>
</evidence>
<dbReference type="RefSeq" id="WP_184680273.1">
    <property type="nucleotide sequence ID" value="NZ_JACHJC010000001.1"/>
</dbReference>
<dbReference type="GeneID" id="300290976"/>
<keyword evidence="3" id="KW-1185">Reference proteome</keyword>
<feature type="region of interest" description="Disordered" evidence="1">
    <location>
        <begin position="1"/>
        <end position="33"/>
    </location>
</feature>
<organism evidence="2 3">
    <name type="scientific">Micromonospora echinospora</name>
    <name type="common">Micromonospora purpurea</name>
    <dbReference type="NCBI Taxonomy" id="1877"/>
    <lineage>
        <taxon>Bacteria</taxon>
        <taxon>Bacillati</taxon>
        <taxon>Actinomycetota</taxon>
        <taxon>Actinomycetes</taxon>
        <taxon>Micromonosporales</taxon>
        <taxon>Micromonosporaceae</taxon>
        <taxon>Micromonospora</taxon>
    </lineage>
</organism>
<name>A0ABR6M7D0_MICEC</name>